<dbReference type="AlphaFoldDB" id="A0A0C2DH19"/>
<keyword evidence="1 2" id="KW-0808">Transferase</keyword>
<name>A0A0C2DH19_9BACT</name>
<evidence type="ECO:0000259" key="4">
    <source>
        <dbReference type="Pfam" id="PF02729"/>
    </source>
</evidence>
<dbReference type="RefSeq" id="WP_052546536.1">
    <property type="nucleotide sequence ID" value="NZ_JMCC02000007.1"/>
</dbReference>
<dbReference type="Gene3D" id="3.40.50.1370">
    <property type="entry name" value="Aspartate/ornithine carbamoyltransferase"/>
    <property type="match status" value="2"/>
</dbReference>
<evidence type="ECO:0000313" key="5">
    <source>
        <dbReference type="EMBL" id="KIG18972.1"/>
    </source>
</evidence>
<dbReference type="InterPro" id="IPR006131">
    <property type="entry name" value="Asp_carbamoyltransf_Asp/Orn-bd"/>
</dbReference>
<organism evidence="5 6">
    <name type="scientific">Enhygromyxa salina</name>
    <dbReference type="NCBI Taxonomy" id="215803"/>
    <lineage>
        <taxon>Bacteria</taxon>
        <taxon>Pseudomonadati</taxon>
        <taxon>Myxococcota</taxon>
        <taxon>Polyangia</taxon>
        <taxon>Nannocystales</taxon>
        <taxon>Nannocystaceae</taxon>
        <taxon>Enhygromyxa</taxon>
    </lineage>
</organism>
<dbReference type="GO" id="GO:0044205">
    <property type="term" value="P:'de novo' UMP biosynthetic process"/>
    <property type="evidence" value="ECO:0007669"/>
    <property type="project" value="UniProtKB-UniPathway"/>
</dbReference>
<protein>
    <submittedName>
        <fullName evidence="5">Aspartate carbamoyltransferase</fullName>
    </submittedName>
</protein>
<dbReference type="PANTHER" id="PTHR45753:SF6">
    <property type="entry name" value="ASPARTATE CARBAMOYLTRANSFERASE"/>
    <property type="match status" value="1"/>
</dbReference>
<evidence type="ECO:0000313" key="6">
    <source>
        <dbReference type="Proteomes" id="UP000031599"/>
    </source>
</evidence>
<dbReference type="GO" id="GO:0006520">
    <property type="term" value="P:amino acid metabolic process"/>
    <property type="evidence" value="ECO:0007669"/>
    <property type="project" value="InterPro"/>
</dbReference>
<dbReference type="InterPro" id="IPR036901">
    <property type="entry name" value="Asp/Orn_carbamoylTrfase_sf"/>
</dbReference>
<dbReference type="GO" id="GO:0016743">
    <property type="term" value="F:carboxyl- or carbamoyltransferase activity"/>
    <property type="evidence" value="ECO:0007669"/>
    <property type="project" value="InterPro"/>
</dbReference>
<dbReference type="InterPro" id="IPR006130">
    <property type="entry name" value="Asp/Orn_carbamoylTrfase"/>
</dbReference>
<feature type="domain" description="Aspartate/ornithine carbamoyltransferase Asp/Orn-binding" evidence="3">
    <location>
        <begin position="189"/>
        <end position="353"/>
    </location>
</feature>
<accession>A0A0C2DH19</accession>
<evidence type="ECO:0000256" key="2">
    <source>
        <dbReference type="RuleBase" id="RU003634"/>
    </source>
</evidence>
<dbReference type="Pfam" id="PF00185">
    <property type="entry name" value="OTCace"/>
    <property type="match status" value="1"/>
</dbReference>
<proteinExistence type="inferred from homology"/>
<dbReference type="PANTHER" id="PTHR45753">
    <property type="entry name" value="ORNITHINE CARBAMOYLTRANSFERASE, MITOCHONDRIAL"/>
    <property type="match status" value="1"/>
</dbReference>
<dbReference type="EMBL" id="JMCC02000007">
    <property type="protein sequence ID" value="KIG18972.1"/>
    <property type="molecule type" value="Genomic_DNA"/>
</dbReference>
<dbReference type="Pfam" id="PF02729">
    <property type="entry name" value="OTCace_N"/>
    <property type="match status" value="1"/>
</dbReference>
<evidence type="ECO:0000259" key="3">
    <source>
        <dbReference type="Pfam" id="PF00185"/>
    </source>
</evidence>
<sequence>MSISYEEFRSAIQDGARRRALLFKDGRPFFVLLSQQFSREELEAMCDTATAIRRLDRHRDGREFLLGILRGQRVMNLFAQPSTRTAQSFIAGADKLGATSTLVSDIQTSSFAKGESIADSVRTLSSFFDAIVVRHPDDEFATQAAWALFNSNRPVPVISAGSGKSQHVTQALLDLYTLNYSFYERGGVDGKHIAIVGDIARNRAARSLALVLTKFNPAAIHFVSPGDFAPGDELTDYLRRHEITVEVHEELEPWLRERGRDIDAIYMTRLQKEWDAGGQAGQPKQHANKSELGADDAYVLRSEFRLLVREDCVIMHPLPRINELPTEWEQHPGFVVWRQVRNGMWMRAALFATINGAAGEILARAKRLELL</sequence>
<dbReference type="InterPro" id="IPR006132">
    <property type="entry name" value="Asp/Orn_carbamoyltranf_P-bd"/>
</dbReference>
<reference evidence="5 6" key="1">
    <citation type="submission" date="2014-12" db="EMBL/GenBank/DDBJ databases">
        <title>Genome assembly of Enhygromyxa salina DSM 15201.</title>
        <authorList>
            <person name="Sharma G."/>
            <person name="Subramanian S."/>
        </authorList>
    </citation>
    <scope>NUCLEOTIDE SEQUENCE [LARGE SCALE GENOMIC DNA]</scope>
    <source>
        <strain evidence="5 6">DSM 15201</strain>
    </source>
</reference>
<dbReference type="PRINTS" id="PR00101">
    <property type="entry name" value="ATCASE"/>
</dbReference>
<feature type="domain" description="Aspartate/ornithine carbamoyltransferase carbamoyl-P binding" evidence="4">
    <location>
        <begin position="34"/>
        <end position="178"/>
    </location>
</feature>
<dbReference type="GO" id="GO:0016597">
    <property type="term" value="F:amino acid binding"/>
    <property type="evidence" value="ECO:0007669"/>
    <property type="project" value="InterPro"/>
</dbReference>
<comment type="similarity">
    <text evidence="2">Belongs to the aspartate/ornithine carbamoyltransferase superfamily.</text>
</comment>
<dbReference type="UniPathway" id="UPA00070">
    <property type="reaction ID" value="UER00116"/>
</dbReference>
<dbReference type="SUPFAM" id="SSF53671">
    <property type="entry name" value="Aspartate/ornithine carbamoyltransferase"/>
    <property type="match status" value="1"/>
</dbReference>
<gene>
    <name evidence="5" type="ORF">DB30_06583</name>
</gene>
<dbReference type="PRINTS" id="PR00100">
    <property type="entry name" value="AOTCASE"/>
</dbReference>
<evidence type="ECO:0000256" key="1">
    <source>
        <dbReference type="ARBA" id="ARBA00022679"/>
    </source>
</evidence>
<dbReference type="Proteomes" id="UP000031599">
    <property type="component" value="Unassembled WGS sequence"/>
</dbReference>
<comment type="caution">
    <text evidence="5">The sequence shown here is derived from an EMBL/GenBank/DDBJ whole genome shotgun (WGS) entry which is preliminary data.</text>
</comment>